<dbReference type="SUPFAM" id="SSF48452">
    <property type="entry name" value="TPR-like"/>
    <property type="match status" value="1"/>
</dbReference>
<evidence type="ECO:0000256" key="1">
    <source>
        <dbReference type="SAM" id="MobiDB-lite"/>
    </source>
</evidence>
<dbReference type="PANTHER" id="PTHR22706">
    <property type="entry name" value="ASSEMBLY FACTOR FOR SPINDLE MICROTUBULES"/>
    <property type="match status" value="1"/>
</dbReference>
<feature type="region of interest" description="Disordered" evidence="1">
    <location>
        <begin position="323"/>
        <end position="358"/>
    </location>
</feature>
<comment type="caution">
    <text evidence="2">The sequence shown here is derived from an EMBL/GenBank/DDBJ whole genome shotgun (WGS) entry which is preliminary data.</text>
</comment>
<evidence type="ECO:0000313" key="3">
    <source>
        <dbReference type="Proteomes" id="UP000195570"/>
    </source>
</evidence>
<evidence type="ECO:0000313" key="2">
    <source>
        <dbReference type="EMBL" id="SCU67730.1"/>
    </source>
</evidence>
<dbReference type="GeneID" id="92382143"/>
<organism evidence="2 3">
    <name type="scientific">Trypanosoma equiperdum</name>
    <dbReference type="NCBI Taxonomy" id="5694"/>
    <lineage>
        <taxon>Eukaryota</taxon>
        <taxon>Discoba</taxon>
        <taxon>Euglenozoa</taxon>
        <taxon>Kinetoplastea</taxon>
        <taxon>Metakinetoplastina</taxon>
        <taxon>Trypanosomatida</taxon>
        <taxon>Trypanosomatidae</taxon>
        <taxon>Trypanosoma</taxon>
    </lineage>
</organism>
<dbReference type="GO" id="GO:0005516">
    <property type="term" value="F:calmodulin binding"/>
    <property type="evidence" value="ECO:0007669"/>
    <property type="project" value="TreeGrafter"/>
</dbReference>
<feature type="compositionally biased region" description="Basic residues" evidence="1">
    <location>
        <begin position="324"/>
        <end position="333"/>
    </location>
</feature>
<protein>
    <submittedName>
        <fullName evidence="2">IQ calmodulin-binding motif containing protein, putative</fullName>
    </submittedName>
</protein>
<reference evidence="2" key="1">
    <citation type="submission" date="2016-09" db="EMBL/GenBank/DDBJ databases">
        <authorList>
            <person name="Hebert L."/>
            <person name="Moumen B."/>
        </authorList>
    </citation>
    <scope>NUCLEOTIDE SEQUENCE [LARGE SCALE GENOMIC DNA]</scope>
    <source>
        <strain evidence="2">OVI</strain>
    </source>
</reference>
<dbReference type="EMBL" id="CZPT02000797">
    <property type="protein sequence ID" value="SCU67730.1"/>
    <property type="molecule type" value="Genomic_DNA"/>
</dbReference>
<proteinExistence type="predicted"/>
<sequence>MASSVPEGDAPTEEDYMQKAVQLYTGSKYLLAMKAYERALSTSQKELLVAPPYTPLESCDPVPQDVLFRYFILYCNMFGANAASANDKQAEDFLLYSLRKLEERGYVRGGLLTARIEDVAKCSMGSGSNSSIIEDEGMSFLVAVTLNNWGCLLIRRGDLDRAFYFLQLALNSALTEQLARIALLNMCVVHISKCSFQEARLTAIEVCKQEDNAEDNGITLCSGDGVNKDLDDLLIACAYFNLGIAGEYSSLPEAEKYYTDAECTIVGNPYQQWSKIIEDSHKRFQEIVQQRRNEAIARQAAAALDLDAILGLDFPMRQRVSGVSRKRASHRASRSLNMRGKAKSGASSATGDDKSDLFEPPPINDEVRWAILNKGLENLIVPLMGPREAQERVFGKDETYESPFSFVTFDSLRGVAMLSLLKETPLQIADEAERGCLTFAKRSVWSPFAPRHNQGFIIPQGKGKPNLVPSPVMAGIVKTIVPLPPMSEKTINDALRNVAGLKKVLNSRLSALVQAENAFEERWRATHMIKEALIAFNFVQDFVKLKEAMKTKRLVQQTLEKLCAKRIIRFLRMVVAAKKCSEVSALPLMRARHFEGAAVITLQKNARIWLAKRELQRRRAEKQAYIQRIARMQGMYRARVARASFLQYREERRNELLERAEHERREFAARQIQVAYRRHAFLLAKWRDTGQFKRYVLHHYRYSREHSATVIQKTFRGFLVRRVHGREVHVRRCYGRNCYRAAALRELATRIQAAFRGYLVRKRMKRAVKHHRVKLLAEEVGRLESHRHSAAVVIQCAYRVYAARRRAVELRALRDKERLLRRNRVYPEFRLEEQVY</sequence>
<dbReference type="AlphaFoldDB" id="A0A1G4I7H4"/>
<dbReference type="PROSITE" id="PS50096">
    <property type="entry name" value="IQ"/>
    <property type="match status" value="4"/>
</dbReference>
<name>A0A1G4I7H4_TRYEQ</name>
<keyword evidence="3" id="KW-1185">Reference proteome</keyword>
<dbReference type="PANTHER" id="PTHR22706:SF2">
    <property type="entry name" value="SFI1 SPINDLE BODY DOMAIN-CONTAINING PROTEIN"/>
    <property type="match status" value="1"/>
</dbReference>
<accession>A0A1G4I7H4</accession>
<dbReference type="InterPro" id="IPR000048">
    <property type="entry name" value="IQ_motif_EF-hand-BS"/>
</dbReference>
<dbReference type="InterPro" id="IPR011990">
    <property type="entry name" value="TPR-like_helical_dom_sf"/>
</dbReference>
<dbReference type="GO" id="GO:0051295">
    <property type="term" value="P:establishment of meiotic spindle localization"/>
    <property type="evidence" value="ECO:0007669"/>
    <property type="project" value="TreeGrafter"/>
</dbReference>
<dbReference type="VEuPathDB" id="TriTrypDB:TEOVI_000820900"/>
<dbReference type="SMART" id="SM00015">
    <property type="entry name" value="IQ"/>
    <property type="match status" value="4"/>
</dbReference>
<gene>
    <name evidence="2" type="ORF">TEOVI_000820900</name>
</gene>
<dbReference type="RefSeq" id="XP_067079010.1">
    <property type="nucleotide sequence ID" value="XM_067222909.1"/>
</dbReference>
<dbReference type="Gene3D" id="1.20.5.190">
    <property type="match status" value="1"/>
</dbReference>
<dbReference type="GO" id="GO:0007051">
    <property type="term" value="P:spindle organization"/>
    <property type="evidence" value="ECO:0007669"/>
    <property type="project" value="TreeGrafter"/>
</dbReference>
<dbReference type="Proteomes" id="UP000195570">
    <property type="component" value="Unassembled WGS sequence"/>
</dbReference>
<dbReference type="InterPro" id="IPR051185">
    <property type="entry name" value="ASPM"/>
</dbReference>
<dbReference type="Pfam" id="PF00612">
    <property type="entry name" value="IQ"/>
    <property type="match status" value="4"/>
</dbReference>
<dbReference type="CDD" id="cd23767">
    <property type="entry name" value="IQCD"/>
    <property type="match status" value="1"/>
</dbReference>
<dbReference type="GO" id="GO:0000278">
    <property type="term" value="P:mitotic cell cycle"/>
    <property type="evidence" value="ECO:0007669"/>
    <property type="project" value="TreeGrafter"/>
</dbReference>
<dbReference type="GO" id="GO:0000922">
    <property type="term" value="C:spindle pole"/>
    <property type="evidence" value="ECO:0007669"/>
    <property type="project" value="TreeGrafter"/>
</dbReference>